<name>A0A820CY78_9BILA</name>
<evidence type="ECO:0000256" key="1">
    <source>
        <dbReference type="SAM" id="Phobius"/>
    </source>
</evidence>
<dbReference type="EMBL" id="CAJNOG010000012">
    <property type="protein sequence ID" value="CAF0748174.1"/>
    <property type="molecule type" value="Genomic_DNA"/>
</dbReference>
<accession>A0A820CY78</accession>
<keyword evidence="1" id="KW-1133">Transmembrane helix</keyword>
<gene>
    <name evidence="2" type="ORF">JYZ213_LOCUS2311</name>
    <name evidence="3" type="ORF">OXD698_LOCUS42260</name>
</gene>
<evidence type="ECO:0000313" key="4">
    <source>
        <dbReference type="Proteomes" id="UP000663844"/>
    </source>
</evidence>
<dbReference type="Proteomes" id="UP000663844">
    <property type="component" value="Unassembled WGS sequence"/>
</dbReference>
<protein>
    <submittedName>
        <fullName evidence="3">Uncharacterized protein</fullName>
    </submittedName>
</protein>
<proteinExistence type="predicted"/>
<evidence type="ECO:0000313" key="3">
    <source>
        <dbReference type="EMBL" id="CAF4228429.1"/>
    </source>
</evidence>
<sequence>MSTATSIFLAVCNVFCTYIIPINGIEFIYLKLIRLIKEMNKRATLVNILLRGKKELKMVFRLVILISIFLIFVFIGIFTTPSKYHFRIALTFIAISTVFVMIALFQFIDSVRTSIMKRINR</sequence>
<feature type="transmembrane region" description="Helical" evidence="1">
    <location>
        <begin position="58"/>
        <end position="78"/>
    </location>
</feature>
<dbReference type="AlphaFoldDB" id="A0A820CY78"/>
<keyword evidence="1" id="KW-0812">Transmembrane</keyword>
<keyword evidence="1" id="KW-0472">Membrane</keyword>
<evidence type="ECO:0000313" key="2">
    <source>
        <dbReference type="EMBL" id="CAF0748174.1"/>
    </source>
</evidence>
<comment type="caution">
    <text evidence="3">The sequence shown here is derived from an EMBL/GenBank/DDBJ whole genome shotgun (WGS) entry which is preliminary data.</text>
</comment>
<feature type="transmembrane region" description="Helical" evidence="1">
    <location>
        <begin position="84"/>
        <end position="108"/>
    </location>
</feature>
<dbReference type="Proteomes" id="UP000663845">
    <property type="component" value="Unassembled WGS sequence"/>
</dbReference>
<feature type="transmembrane region" description="Helical" evidence="1">
    <location>
        <begin position="6"/>
        <end position="32"/>
    </location>
</feature>
<reference evidence="3" key="1">
    <citation type="submission" date="2021-02" db="EMBL/GenBank/DDBJ databases">
        <authorList>
            <person name="Nowell W R."/>
        </authorList>
    </citation>
    <scope>NUCLEOTIDE SEQUENCE</scope>
</reference>
<organism evidence="3 4">
    <name type="scientific">Adineta steineri</name>
    <dbReference type="NCBI Taxonomy" id="433720"/>
    <lineage>
        <taxon>Eukaryota</taxon>
        <taxon>Metazoa</taxon>
        <taxon>Spiralia</taxon>
        <taxon>Gnathifera</taxon>
        <taxon>Rotifera</taxon>
        <taxon>Eurotatoria</taxon>
        <taxon>Bdelloidea</taxon>
        <taxon>Adinetida</taxon>
        <taxon>Adinetidae</taxon>
        <taxon>Adineta</taxon>
    </lineage>
</organism>
<dbReference type="EMBL" id="CAJOAZ010010908">
    <property type="protein sequence ID" value="CAF4228429.1"/>
    <property type="molecule type" value="Genomic_DNA"/>
</dbReference>